<dbReference type="InterPro" id="IPR011009">
    <property type="entry name" value="Kinase-like_dom_sf"/>
</dbReference>
<dbReference type="Proteomes" id="UP000076983">
    <property type="component" value="Unassembled WGS sequence"/>
</dbReference>
<reference evidence="1 2" key="1">
    <citation type="submission" date="2016-03" db="EMBL/GenBank/DDBJ databases">
        <title>Genome sequence of Mycoplasma gallinarum strain Mgn_IPT.</title>
        <authorList>
            <person name="Yacoub E."/>
            <person name="Sirand-Pugnet P."/>
            <person name="Barre A."/>
            <person name="Maurier F."/>
            <person name="Blanchard A."/>
            <person name="Ben Abdelmoumen B.M."/>
        </authorList>
    </citation>
    <scope>NUCLEOTIDE SEQUENCE [LARGE SCALE GENOMIC DNA]</scope>
    <source>
        <strain evidence="1 2">Mgn_IPT</strain>
    </source>
</reference>
<dbReference type="GO" id="GO:0006646">
    <property type="term" value="P:phosphatidylethanolamine biosynthetic process"/>
    <property type="evidence" value="ECO:0007669"/>
    <property type="project" value="TreeGrafter"/>
</dbReference>
<dbReference type="Pfam" id="PF01633">
    <property type="entry name" value="Choline_kinase"/>
    <property type="match status" value="2"/>
</dbReference>
<protein>
    <recommendedName>
        <fullName evidence="3">Choline kinase</fullName>
    </recommendedName>
</protein>
<dbReference type="GO" id="GO:0005737">
    <property type="term" value="C:cytoplasm"/>
    <property type="evidence" value="ECO:0007669"/>
    <property type="project" value="TreeGrafter"/>
</dbReference>
<keyword evidence="2" id="KW-1185">Reference proteome</keyword>
<name>A0A168RDQ7_9BACT</name>
<dbReference type="PANTHER" id="PTHR22603">
    <property type="entry name" value="CHOLINE/ETHANOALAMINE KINASE"/>
    <property type="match status" value="1"/>
</dbReference>
<sequence>MHNVEEKVIGHFDDYIYYKNGVLLKKWFDGEVVGNRKLNHKQQLKLLKEIKSFHNLNILNLPVFDWNTYGFISEEFNKIANKYKNPIYFKTTHGDLNSKNILMNRKNEFKLIDFEWCRLNHIGFDIVCLIENLNISRKLVKKVFDLNDEIIDDFVYLKSEFDFKAYQSHYAKIEIDKTALKPVKLGLTNNNFQFNNLFLKIKNYDGFNHQNSLYFLNNLDFCIPVLYDDKEKIIQKFYIFDQWKSNFKNLKIIVSYIKELQNLNPLIEISKNQTYQKCLQWYKEQEVSHYINLHFTEKEIKQLFFNLKKLPSNVLSHNDLNINNIVSLDKNLKIIDWEYLSFNHKYFDLAYLASSLNLNKKTELKLLKFFDSNFDLNEYFKIKCLVNFYALLWSLNLKDDFDLSINLNNIKKYLAYLN</sequence>
<dbReference type="AlphaFoldDB" id="A0A168RDQ7"/>
<dbReference type="SUPFAM" id="SSF56112">
    <property type="entry name" value="Protein kinase-like (PK-like)"/>
    <property type="match status" value="2"/>
</dbReference>
<dbReference type="STRING" id="29557.MGALLINA_03800"/>
<dbReference type="EMBL" id="LVLH01000034">
    <property type="protein sequence ID" value="OAB48877.1"/>
    <property type="molecule type" value="Genomic_DNA"/>
</dbReference>
<accession>A0A168RDQ7</accession>
<comment type="caution">
    <text evidence="1">The sequence shown here is derived from an EMBL/GenBank/DDBJ whole genome shotgun (WGS) entry which is preliminary data.</text>
</comment>
<dbReference type="Gene3D" id="3.90.1200.10">
    <property type="match status" value="2"/>
</dbReference>
<evidence type="ECO:0008006" key="3">
    <source>
        <dbReference type="Google" id="ProtNLM"/>
    </source>
</evidence>
<dbReference type="PANTHER" id="PTHR22603:SF93">
    <property type="entry name" value="RE24176P"/>
    <property type="match status" value="1"/>
</dbReference>
<dbReference type="GO" id="GO:0004103">
    <property type="term" value="F:choline kinase activity"/>
    <property type="evidence" value="ECO:0007669"/>
    <property type="project" value="TreeGrafter"/>
</dbReference>
<evidence type="ECO:0000313" key="2">
    <source>
        <dbReference type="Proteomes" id="UP000076983"/>
    </source>
</evidence>
<evidence type="ECO:0000313" key="1">
    <source>
        <dbReference type="EMBL" id="OAB48877.1"/>
    </source>
</evidence>
<organism evidence="1 2">
    <name type="scientific">Mycoplasmopsis gallinarum</name>
    <dbReference type="NCBI Taxonomy" id="29557"/>
    <lineage>
        <taxon>Bacteria</taxon>
        <taxon>Bacillati</taxon>
        <taxon>Mycoplasmatota</taxon>
        <taxon>Mycoplasmoidales</taxon>
        <taxon>Metamycoplasmataceae</taxon>
        <taxon>Mycoplasmopsis</taxon>
    </lineage>
</organism>
<gene>
    <name evidence="1" type="ORF">MGALLINA_03800</name>
</gene>
<proteinExistence type="predicted"/>
<dbReference type="GO" id="GO:0004305">
    <property type="term" value="F:ethanolamine kinase activity"/>
    <property type="evidence" value="ECO:0007669"/>
    <property type="project" value="TreeGrafter"/>
</dbReference>
<dbReference type="PATRIC" id="fig|29557.3.peg.371"/>